<organism evidence="1 2">
    <name type="scientific">Vicia faba</name>
    <name type="common">Broad bean</name>
    <name type="synonym">Faba vulgaris</name>
    <dbReference type="NCBI Taxonomy" id="3906"/>
    <lineage>
        <taxon>Eukaryota</taxon>
        <taxon>Viridiplantae</taxon>
        <taxon>Streptophyta</taxon>
        <taxon>Embryophyta</taxon>
        <taxon>Tracheophyta</taxon>
        <taxon>Spermatophyta</taxon>
        <taxon>Magnoliopsida</taxon>
        <taxon>eudicotyledons</taxon>
        <taxon>Gunneridae</taxon>
        <taxon>Pentapetalae</taxon>
        <taxon>rosids</taxon>
        <taxon>fabids</taxon>
        <taxon>Fabales</taxon>
        <taxon>Fabaceae</taxon>
        <taxon>Papilionoideae</taxon>
        <taxon>50 kb inversion clade</taxon>
        <taxon>NPAAA clade</taxon>
        <taxon>Hologalegina</taxon>
        <taxon>IRL clade</taxon>
        <taxon>Fabeae</taxon>
        <taxon>Vicia</taxon>
    </lineage>
</organism>
<protein>
    <submittedName>
        <fullName evidence="1">Uncharacterized protein</fullName>
    </submittedName>
</protein>
<dbReference type="AlphaFoldDB" id="A0AAV1A4M7"/>
<gene>
    <name evidence="1" type="ORF">VFH_III191160</name>
</gene>
<dbReference type="EMBL" id="OX451738">
    <property type="protein sequence ID" value="CAI8605605.1"/>
    <property type="molecule type" value="Genomic_DNA"/>
</dbReference>
<dbReference type="Proteomes" id="UP001157006">
    <property type="component" value="Chromosome 3"/>
</dbReference>
<name>A0AAV1A4M7_VICFA</name>
<evidence type="ECO:0000313" key="2">
    <source>
        <dbReference type="Proteomes" id="UP001157006"/>
    </source>
</evidence>
<keyword evidence="2" id="KW-1185">Reference proteome</keyword>
<accession>A0AAV1A4M7</accession>
<evidence type="ECO:0000313" key="1">
    <source>
        <dbReference type="EMBL" id="CAI8605605.1"/>
    </source>
</evidence>
<reference evidence="1 2" key="1">
    <citation type="submission" date="2023-01" db="EMBL/GenBank/DDBJ databases">
        <authorList>
            <person name="Kreplak J."/>
        </authorList>
    </citation>
    <scope>NUCLEOTIDE SEQUENCE [LARGE SCALE GENOMIC DNA]</scope>
</reference>
<sequence length="125" mass="14504">MYEKLQLFIWTSRLGYEAAGNLYLQDLHNKNIHTSTSRRCRKMLIRNKDTYVMQDVNGVTELSSHTPMLEVINPTSIGVTKTVSQPTHVLQSIPSFDLNFHEESTVETVVLEYKYELFNKSVFVF</sequence>
<proteinExistence type="predicted"/>